<comment type="caution">
    <text evidence="1">The sequence shown here is derived from an EMBL/GenBank/DDBJ whole genome shotgun (WGS) entry which is preliminary data.</text>
</comment>
<name>A0A3L8SY52_CHLGU</name>
<protein>
    <submittedName>
        <fullName evidence="1">Uncharacterized protein</fullName>
    </submittedName>
</protein>
<organism evidence="1 2">
    <name type="scientific">Chloebia gouldiae</name>
    <name type="common">Gouldian finch</name>
    <name type="synonym">Erythrura gouldiae</name>
    <dbReference type="NCBI Taxonomy" id="44316"/>
    <lineage>
        <taxon>Eukaryota</taxon>
        <taxon>Metazoa</taxon>
        <taxon>Chordata</taxon>
        <taxon>Craniata</taxon>
        <taxon>Vertebrata</taxon>
        <taxon>Euteleostomi</taxon>
        <taxon>Archelosauria</taxon>
        <taxon>Archosauria</taxon>
        <taxon>Dinosauria</taxon>
        <taxon>Saurischia</taxon>
        <taxon>Theropoda</taxon>
        <taxon>Coelurosauria</taxon>
        <taxon>Aves</taxon>
        <taxon>Neognathae</taxon>
        <taxon>Neoaves</taxon>
        <taxon>Telluraves</taxon>
        <taxon>Australaves</taxon>
        <taxon>Passeriformes</taxon>
        <taxon>Passeroidea</taxon>
        <taxon>Passeridae</taxon>
        <taxon>Chloebia</taxon>
    </lineage>
</organism>
<dbReference type="AlphaFoldDB" id="A0A3L8SY52"/>
<gene>
    <name evidence="1" type="ORF">DV515_00002189</name>
</gene>
<reference evidence="1 2" key="1">
    <citation type="journal article" date="2018" name="Proc. R. Soc. B">
        <title>A non-coding region near Follistatin controls head colour polymorphism in the Gouldian finch.</title>
        <authorList>
            <person name="Toomey M.B."/>
            <person name="Marques C.I."/>
            <person name="Andrade P."/>
            <person name="Araujo P.M."/>
            <person name="Sabatino S."/>
            <person name="Gazda M.A."/>
            <person name="Afonso S."/>
            <person name="Lopes R.J."/>
            <person name="Corbo J.C."/>
            <person name="Carneiro M."/>
        </authorList>
    </citation>
    <scope>NUCLEOTIDE SEQUENCE [LARGE SCALE GENOMIC DNA]</scope>
    <source>
        <strain evidence="1">Red01</strain>
        <tissue evidence="1">Muscle</tissue>
    </source>
</reference>
<dbReference type="EMBL" id="QUSF01000004">
    <property type="protein sequence ID" value="RLW10442.1"/>
    <property type="molecule type" value="Genomic_DNA"/>
</dbReference>
<sequence length="111" mass="12616">MSHEIWRKDVGKDNLRLALSLCRRGCEMETGEVQVCAVGLAGSLCWATPAPLVPTALTSGNLWWRRQKELVGYVPLGEKRMEEDLDFILIDRVLICYSFNFTQVIIPYSLL</sequence>
<dbReference type="Proteomes" id="UP000276834">
    <property type="component" value="Unassembled WGS sequence"/>
</dbReference>
<evidence type="ECO:0000313" key="1">
    <source>
        <dbReference type="EMBL" id="RLW10442.1"/>
    </source>
</evidence>
<keyword evidence="2" id="KW-1185">Reference proteome</keyword>
<proteinExistence type="predicted"/>
<evidence type="ECO:0000313" key="2">
    <source>
        <dbReference type="Proteomes" id="UP000276834"/>
    </source>
</evidence>
<accession>A0A3L8SY52</accession>